<evidence type="ECO:0000256" key="2">
    <source>
        <dbReference type="ARBA" id="ARBA00022448"/>
    </source>
</evidence>
<dbReference type="CDD" id="cd14750">
    <property type="entry name" value="PBP2_TMBP"/>
    <property type="match status" value="1"/>
</dbReference>
<dbReference type="GO" id="GO:0055052">
    <property type="term" value="C:ATP-binding cassette (ABC) transporter complex, substrate-binding subunit-containing"/>
    <property type="evidence" value="ECO:0007669"/>
    <property type="project" value="TreeGrafter"/>
</dbReference>
<organism evidence="5 6">
    <name type="scientific">Sinobaca qinghaiensis</name>
    <dbReference type="NCBI Taxonomy" id="342944"/>
    <lineage>
        <taxon>Bacteria</taxon>
        <taxon>Bacillati</taxon>
        <taxon>Bacillota</taxon>
        <taxon>Bacilli</taxon>
        <taxon>Bacillales</taxon>
        <taxon>Sporolactobacillaceae</taxon>
        <taxon>Sinobaca</taxon>
    </lineage>
</organism>
<dbReference type="Gene3D" id="3.40.190.10">
    <property type="entry name" value="Periplasmic binding protein-like II"/>
    <property type="match status" value="2"/>
</dbReference>
<dbReference type="AlphaFoldDB" id="A0A419V846"/>
<dbReference type="PROSITE" id="PS51257">
    <property type="entry name" value="PROKAR_LIPOPROTEIN"/>
    <property type="match status" value="1"/>
</dbReference>
<feature type="signal peptide" evidence="4">
    <location>
        <begin position="1"/>
        <end position="22"/>
    </location>
</feature>
<gene>
    <name evidence="5" type="ORF">ATL39_0441</name>
</gene>
<keyword evidence="2" id="KW-0813">Transport</keyword>
<sequence>MKVLPVAMAGVLVFLGGCSSVAQNIGGGEEEVTITYARGTDTTPATDAMLAAFEEQNPNINVEVREMPPDSGAAHNQYVTLMSSGSPEIDIFASDVVWPAEFGQAGYVLPLDRLIERDNVDLDAHFPATIESGSLNGRQYALPSYTDAGILYYRTDIVEEPPETWDELGTMALDLQGEGGTSFGFATQASQYEGLVTTSMEYISAYGGQVINENQEVVVNSPEAIAGIEKMVEMMQSDYVPNNILNFQEIETENAFLEGNTVFARNWPYMLSTSTDPEISQVPDNVGITALPSGPEGNASSLGGWSTMINKSSEHIEESWELVKFLSSEEGQKIGALEGARAPTIESLYEDEEVTAANELFADPVFQETLDNAVARPVTGIYPEVSDIMQIELSSAAAGTITAEEAAANMERKMKAAFAE</sequence>
<dbReference type="OrthoDB" id="9808332at2"/>
<name>A0A419V846_9BACL</name>
<dbReference type="EMBL" id="RAPK01000006">
    <property type="protein sequence ID" value="RKD76227.1"/>
    <property type="molecule type" value="Genomic_DNA"/>
</dbReference>
<reference evidence="5 6" key="1">
    <citation type="submission" date="2018-09" db="EMBL/GenBank/DDBJ databases">
        <title>Genomic Encyclopedia of Archaeal and Bacterial Type Strains, Phase II (KMG-II): from individual species to whole genera.</title>
        <authorList>
            <person name="Goeker M."/>
        </authorList>
    </citation>
    <scope>NUCLEOTIDE SEQUENCE [LARGE SCALE GENOMIC DNA]</scope>
    <source>
        <strain evidence="5 6">DSM 17008</strain>
    </source>
</reference>
<comment type="similarity">
    <text evidence="1">Belongs to the bacterial solute-binding protein 1 family.</text>
</comment>
<keyword evidence="6" id="KW-1185">Reference proteome</keyword>
<feature type="chain" id="PRO_5019381225" evidence="4">
    <location>
        <begin position="23"/>
        <end position="420"/>
    </location>
</feature>
<evidence type="ECO:0000313" key="6">
    <source>
        <dbReference type="Proteomes" id="UP000285120"/>
    </source>
</evidence>
<dbReference type="GO" id="GO:1901982">
    <property type="term" value="F:maltose binding"/>
    <property type="evidence" value="ECO:0007669"/>
    <property type="project" value="TreeGrafter"/>
</dbReference>
<evidence type="ECO:0000256" key="1">
    <source>
        <dbReference type="ARBA" id="ARBA00008520"/>
    </source>
</evidence>
<accession>A0A419V846</accession>
<dbReference type="Proteomes" id="UP000285120">
    <property type="component" value="Unassembled WGS sequence"/>
</dbReference>
<evidence type="ECO:0000313" key="5">
    <source>
        <dbReference type="EMBL" id="RKD76227.1"/>
    </source>
</evidence>
<comment type="caution">
    <text evidence="5">The sequence shown here is derived from an EMBL/GenBank/DDBJ whole genome shotgun (WGS) entry which is preliminary data.</text>
</comment>
<proteinExistence type="inferred from homology"/>
<evidence type="ECO:0000256" key="3">
    <source>
        <dbReference type="ARBA" id="ARBA00022729"/>
    </source>
</evidence>
<dbReference type="SUPFAM" id="SSF53850">
    <property type="entry name" value="Periplasmic binding protein-like II"/>
    <property type="match status" value="1"/>
</dbReference>
<dbReference type="GO" id="GO:0042956">
    <property type="term" value="P:maltodextrin transmembrane transport"/>
    <property type="evidence" value="ECO:0007669"/>
    <property type="project" value="TreeGrafter"/>
</dbReference>
<dbReference type="InterPro" id="IPR006059">
    <property type="entry name" value="SBP"/>
</dbReference>
<dbReference type="RefSeq" id="WP_120191641.1">
    <property type="nucleotide sequence ID" value="NZ_RAPK01000006.1"/>
</dbReference>
<protein>
    <submittedName>
        <fullName evidence="5">Carbohydrate ABC transporter substrate-binding protein (CUT1 family)</fullName>
    </submittedName>
</protein>
<dbReference type="Pfam" id="PF01547">
    <property type="entry name" value="SBP_bac_1"/>
    <property type="match status" value="1"/>
</dbReference>
<keyword evidence="3 4" id="KW-0732">Signal</keyword>
<evidence type="ECO:0000256" key="4">
    <source>
        <dbReference type="SAM" id="SignalP"/>
    </source>
</evidence>
<dbReference type="GO" id="GO:0015768">
    <property type="term" value="P:maltose transport"/>
    <property type="evidence" value="ECO:0007669"/>
    <property type="project" value="TreeGrafter"/>
</dbReference>
<dbReference type="PANTHER" id="PTHR30061:SF50">
    <property type="entry name" value="MALTOSE_MALTODEXTRIN-BINDING PERIPLASMIC PROTEIN"/>
    <property type="match status" value="1"/>
</dbReference>
<dbReference type="PANTHER" id="PTHR30061">
    <property type="entry name" value="MALTOSE-BINDING PERIPLASMIC PROTEIN"/>
    <property type="match status" value="1"/>
</dbReference>